<organism evidence="6 7">
    <name type="scientific">Secundilactobacillus collinoides DSM 20515 = JCM 1123</name>
    <dbReference type="NCBI Taxonomy" id="1423733"/>
    <lineage>
        <taxon>Bacteria</taxon>
        <taxon>Bacillati</taxon>
        <taxon>Bacillota</taxon>
        <taxon>Bacilli</taxon>
        <taxon>Lactobacillales</taxon>
        <taxon>Lactobacillaceae</taxon>
        <taxon>Secundilactobacillus</taxon>
    </lineage>
</organism>
<dbReference type="EMBL" id="AYYR01000074">
    <property type="protein sequence ID" value="KRM74561.1"/>
    <property type="molecule type" value="Genomic_DNA"/>
</dbReference>
<evidence type="ECO:0000259" key="5">
    <source>
        <dbReference type="Pfam" id="PF13411"/>
    </source>
</evidence>
<keyword evidence="3" id="KW-0238">DNA-binding</keyword>
<evidence type="ECO:0000256" key="3">
    <source>
        <dbReference type="ARBA" id="ARBA00023125"/>
    </source>
</evidence>
<comment type="caution">
    <text evidence="6">The sequence shown here is derived from an EMBL/GenBank/DDBJ whole genome shotgun (WGS) entry which is preliminary data.</text>
</comment>
<reference evidence="6 7" key="1">
    <citation type="journal article" date="2015" name="Genome Announc.">
        <title>Expanding the biotechnology potential of lactobacilli through comparative genomics of 213 strains and associated genera.</title>
        <authorList>
            <person name="Sun Z."/>
            <person name="Harris H.M."/>
            <person name="McCann A."/>
            <person name="Guo C."/>
            <person name="Argimon S."/>
            <person name="Zhang W."/>
            <person name="Yang X."/>
            <person name="Jeffery I.B."/>
            <person name="Cooney J.C."/>
            <person name="Kagawa T.F."/>
            <person name="Liu W."/>
            <person name="Song Y."/>
            <person name="Salvetti E."/>
            <person name="Wrobel A."/>
            <person name="Rasinkangas P."/>
            <person name="Parkhill J."/>
            <person name="Rea M.C."/>
            <person name="O'Sullivan O."/>
            <person name="Ritari J."/>
            <person name="Douillard F.P."/>
            <person name="Paul Ross R."/>
            <person name="Yang R."/>
            <person name="Briner A.E."/>
            <person name="Felis G.E."/>
            <person name="de Vos W.M."/>
            <person name="Barrangou R."/>
            <person name="Klaenhammer T.R."/>
            <person name="Caufield P.W."/>
            <person name="Cui Y."/>
            <person name="Zhang H."/>
            <person name="O'Toole P.W."/>
        </authorList>
    </citation>
    <scope>NUCLEOTIDE SEQUENCE [LARGE SCALE GENOMIC DNA]</scope>
    <source>
        <strain evidence="6 7">DSM 20515</strain>
    </source>
</reference>
<dbReference type="InterPro" id="IPR009061">
    <property type="entry name" value="DNA-bd_dom_put_sf"/>
</dbReference>
<evidence type="ECO:0000256" key="1">
    <source>
        <dbReference type="ARBA" id="ARBA00022491"/>
    </source>
</evidence>
<dbReference type="InterPro" id="IPR047057">
    <property type="entry name" value="MerR_fam"/>
</dbReference>
<dbReference type="PANTHER" id="PTHR30204:SF69">
    <property type="entry name" value="MERR-FAMILY TRANSCRIPTIONAL REGULATOR"/>
    <property type="match status" value="1"/>
</dbReference>
<dbReference type="GO" id="GO:0003677">
    <property type="term" value="F:DNA binding"/>
    <property type="evidence" value="ECO:0007669"/>
    <property type="project" value="UniProtKB-KW"/>
</dbReference>
<dbReference type="SUPFAM" id="SSF46955">
    <property type="entry name" value="Putative DNA-binding domain"/>
    <property type="match status" value="1"/>
</dbReference>
<protein>
    <recommendedName>
        <fullName evidence="5">HTH merR-type domain-containing protein</fullName>
    </recommendedName>
</protein>
<evidence type="ECO:0000256" key="4">
    <source>
        <dbReference type="ARBA" id="ARBA00023163"/>
    </source>
</evidence>
<dbReference type="STRING" id="33960.TY91_06475"/>
<evidence type="ECO:0000313" key="6">
    <source>
        <dbReference type="EMBL" id="KRM74561.1"/>
    </source>
</evidence>
<dbReference type="Proteomes" id="UP000051845">
    <property type="component" value="Unassembled WGS sequence"/>
</dbReference>
<dbReference type="PANTHER" id="PTHR30204">
    <property type="entry name" value="REDOX-CYCLING DRUG-SENSING TRANSCRIPTIONAL ACTIVATOR SOXR"/>
    <property type="match status" value="1"/>
</dbReference>
<gene>
    <name evidence="6" type="ORF">FC82_GL003220</name>
</gene>
<dbReference type="CDD" id="cd00592">
    <property type="entry name" value="HTH_MerR-like"/>
    <property type="match status" value="1"/>
</dbReference>
<keyword evidence="1" id="KW-0678">Repressor</keyword>
<dbReference type="AlphaFoldDB" id="A0A0R2B5D5"/>
<keyword evidence="2" id="KW-0805">Transcription regulation</keyword>
<name>A0A0R2B5D5_SECCO</name>
<dbReference type="Pfam" id="PF13411">
    <property type="entry name" value="MerR_1"/>
    <property type="match status" value="1"/>
</dbReference>
<dbReference type="GO" id="GO:0003700">
    <property type="term" value="F:DNA-binding transcription factor activity"/>
    <property type="evidence" value="ECO:0007669"/>
    <property type="project" value="InterPro"/>
</dbReference>
<dbReference type="InterPro" id="IPR000551">
    <property type="entry name" value="MerR-type_HTH_dom"/>
</dbReference>
<evidence type="ECO:0000256" key="2">
    <source>
        <dbReference type="ARBA" id="ARBA00023015"/>
    </source>
</evidence>
<feature type="domain" description="HTH merR-type" evidence="5">
    <location>
        <begin position="18"/>
        <end position="81"/>
    </location>
</feature>
<proteinExistence type="predicted"/>
<accession>A0A0R2B5D5</accession>
<dbReference type="PATRIC" id="fig|1423733.4.peg.3345"/>
<evidence type="ECO:0000313" key="7">
    <source>
        <dbReference type="Proteomes" id="UP000051845"/>
    </source>
</evidence>
<dbReference type="Gene3D" id="1.10.1660.10">
    <property type="match status" value="1"/>
</dbReference>
<keyword evidence="4" id="KW-0804">Transcription</keyword>
<sequence length="293" mass="34231">MIVMTKSTVHDGHYPYVYTSAQLAKYFGITVKGIEYYEKKQLIAPARVGASRDRAFNLTDTYRLFMSRYLHQAEYSIQETLTMLDEPDLSNVVRQFDDKITQLKRKQLWLSRVIDRLSENCALLKRAENGPFFEQVTSPAYQWLFLREMDGPHTSNQQQSNEYRAWNELMPITDASLRYSADELKKLPVEKMAEDTYLPAEIGMMMDDNDFEQFDLTASERTYFMQSRHCVHTILIGNAQKIETAAWLRPTFDYLTDHNLTMDGDIVTSLLFVLNDEQDSVRFDEAWVPVKHI</sequence>